<keyword evidence="2" id="KW-1185">Reference proteome</keyword>
<dbReference type="EMBL" id="GL891305">
    <property type="protein sequence ID" value="EGO56818.1"/>
    <property type="molecule type" value="Genomic_DNA"/>
</dbReference>
<protein>
    <submittedName>
        <fullName evidence="1">Uncharacterized protein</fullName>
    </submittedName>
</protein>
<dbReference type="HOGENOM" id="CLU_2813022_0_0_1"/>
<dbReference type="KEGG" id="nte:NEUTE1DRAFT117495"/>
<proteinExistence type="predicted"/>
<sequence length="67" mass="7565">MSAKEKLNDGVKVLSLSRNYLPRSKPRRPGEAVLIEYKTHSFPPSGLLHDGMVQSVMTELLLQGWRT</sequence>
<dbReference type="Proteomes" id="UP000008065">
    <property type="component" value="Unassembled WGS sequence"/>
</dbReference>
<dbReference type="GeneID" id="20823303"/>
<dbReference type="VEuPathDB" id="FungiDB:NEUTE1DRAFT_117495"/>
<gene>
    <name evidence="1" type="ORF">NEUTE1DRAFT_117495</name>
</gene>
<accession>F8MR38</accession>
<organism evidence="1 2">
    <name type="scientific">Neurospora tetrasperma (strain FGSC 2508 / ATCC MYA-4615 / P0657)</name>
    <dbReference type="NCBI Taxonomy" id="510951"/>
    <lineage>
        <taxon>Eukaryota</taxon>
        <taxon>Fungi</taxon>
        <taxon>Dikarya</taxon>
        <taxon>Ascomycota</taxon>
        <taxon>Pezizomycotina</taxon>
        <taxon>Sordariomycetes</taxon>
        <taxon>Sordariomycetidae</taxon>
        <taxon>Sordariales</taxon>
        <taxon>Sordariaceae</taxon>
        <taxon>Neurospora</taxon>
    </lineage>
</organism>
<evidence type="ECO:0000313" key="2">
    <source>
        <dbReference type="Proteomes" id="UP000008065"/>
    </source>
</evidence>
<reference evidence="2" key="1">
    <citation type="journal article" date="2011" name="Genetics">
        <title>Massive changes in genome architecture accompany the transition to self-fertility in the filamentous fungus Neurospora tetrasperma.</title>
        <authorList>
            <person name="Ellison C.E."/>
            <person name="Stajich J.E."/>
            <person name="Jacobson D.J."/>
            <person name="Natvig D.O."/>
            <person name="Lapidus A."/>
            <person name="Foster B."/>
            <person name="Aerts A."/>
            <person name="Riley R."/>
            <person name="Lindquist E.A."/>
            <person name="Grigoriev I.V."/>
            <person name="Taylor J.W."/>
        </authorList>
    </citation>
    <scope>NUCLEOTIDE SEQUENCE [LARGE SCALE GENOMIC DNA]</scope>
    <source>
        <strain evidence="2">FGSC 2508 / P0657</strain>
    </source>
</reference>
<name>F8MR38_NEUT8</name>
<dbReference type="RefSeq" id="XP_009852382.1">
    <property type="nucleotide sequence ID" value="XM_009854080.1"/>
</dbReference>
<dbReference type="AlphaFoldDB" id="F8MR38"/>
<evidence type="ECO:0000313" key="1">
    <source>
        <dbReference type="EMBL" id="EGO56818.1"/>
    </source>
</evidence>